<dbReference type="GeneID" id="85308256"/>
<keyword evidence="6" id="KW-0349">Heme</keyword>
<dbReference type="EMBL" id="MU839046">
    <property type="protein sequence ID" value="KAK1761945.1"/>
    <property type="molecule type" value="Genomic_DNA"/>
</dbReference>
<dbReference type="AlphaFoldDB" id="A0AAJ0BP83"/>
<keyword evidence="3" id="KW-0560">Oxidoreductase</keyword>
<name>A0AAJ0BP83_9PEZI</name>
<dbReference type="PRINTS" id="PR00463">
    <property type="entry name" value="EP450I"/>
</dbReference>
<protein>
    <submittedName>
        <fullName evidence="7">Cytochrome P450</fullName>
    </submittedName>
</protein>
<dbReference type="InterPro" id="IPR050364">
    <property type="entry name" value="Cytochrome_P450_fung"/>
</dbReference>
<dbReference type="GO" id="GO:0005506">
    <property type="term" value="F:iron ion binding"/>
    <property type="evidence" value="ECO:0007669"/>
    <property type="project" value="InterPro"/>
</dbReference>
<dbReference type="Pfam" id="PF00067">
    <property type="entry name" value="p450"/>
    <property type="match status" value="1"/>
</dbReference>
<dbReference type="InterPro" id="IPR002401">
    <property type="entry name" value="Cyt_P450_E_grp-I"/>
</dbReference>
<dbReference type="InterPro" id="IPR001128">
    <property type="entry name" value="Cyt_P450"/>
</dbReference>
<evidence type="ECO:0000256" key="6">
    <source>
        <dbReference type="PIRSR" id="PIRSR602401-1"/>
    </source>
</evidence>
<evidence type="ECO:0000256" key="4">
    <source>
        <dbReference type="ARBA" id="ARBA00023004"/>
    </source>
</evidence>
<dbReference type="GO" id="GO:0016705">
    <property type="term" value="F:oxidoreductase activity, acting on paired donors, with incorporation or reduction of molecular oxygen"/>
    <property type="evidence" value="ECO:0007669"/>
    <property type="project" value="InterPro"/>
</dbReference>
<comment type="caution">
    <text evidence="7">The sequence shown here is derived from an EMBL/GenBank/DDBJ whole genome shotgun (WGS) entry which is preliminary data.</text>
</comment>
<sequence length="555" mass="62487">MSLFTKTALSGLPSSPIALALVLIALLLIVKLAKVGRRPPGLPPGPPTVPLLGNLHLMPTKKAHLQFQKWAQEYGPVYSLMLGTKPAIVLSSDTAVKDLLDKRSGNYSDRPDMFIGQRMASGDLRLVVMRYGDKWRMVHRMIHNILNIKAAVTYVPYQDLECKVLLQGLLDTPADLLSHIRRFTYSLSTQMIFGYRCADMKDPNLLQLFECFSNWGQLSGSSSAQLADLYPLIQKLPDWIAPNVRYAKKLHKIERRLYVGHWLRAKNALDAGTGLPCFCNDIYRSQVVEKFDDGLAGYISGSLLEAGSDTTASTLYGFVLAMLVFPEVQKKGQEEIDRVVGPDRLPTIDDYEQLPYVRCCIKESLRWMPTVILGVPHASLKEDNYMGYTIPKGSTVINNVWSIHMDPKRSPNPRVFDPERFKDDHTSLYQSAIGDTKKRDNFVFGAGRRLCQGIHIAERSLFLAISRFWWGFNFSPATNLDGTPVQYDIDELVGGITVQPADYPASITVRSEAKERIMRNEVAECEKLLDPVTRQWKEVPKGMAFSTWMPEKIDA</sequence>
<dbReference type="Gene3D" id="1.10.630.10">
    <property type="entry name" value="Cytochrome P450"/>
    <property type="match status" value="1"/>
</dbReference>
<dbReference type="GO" id="GO:0004497">
    <property type="term" value="F:monooxygenase activity"/>
    <property type="evidence" value="ECO:0007669"/>
    <property type="project" value="UniProtKB-KW"/>
</dbReference>
<gene>
    <name evidence="7" type="ORF">QBC33DRAFT_462480</name>
</gene>
<dbReference type="RefSeq" id="XP_060278158.1">
    <property type="nucleotide sequence ID" value="XM_060425069.1"/>
</dbReference>
<dbReference type="PANTHER" id="PTHR46300:SF2">
    <property type="entry name" value="CYTOCHROME P450 MONOOXYGENASE ALNH-RELATED"/>
    <property type="match status" value="1"/>
</dbReference>
<keyword evidence="4 6" id="KW-0408">Iron</keyword>
<proteinExistence type="inferred from homology"/>
<comment type="similarity">
    <text evidence="1">Belongs to the cytochrome P450 family.</text>
</comment>
<evidence type="ECO:0000256" key="5">
    <source>
        <dbReference type="ARBA" id="ARBA00023033"/>
    </source>
</evidence>
<evidence type="ECO:0000256" key="3">
    <source>
        <dbReference type="ARBA" id="ARBA00023002"/>
    </source>
</evidence>
<dbReference type="PANTHER" id="PTHR46300">
    <property type="entry name" value="P450, PUTATIVE (EUROFUNG)-RELATED-RELATED"/>
    <property type="match status" value="1"/>
</dbReference>
<dbReference type="GO" id="GO:0020037">
    <property type="term" value="F:heme binding"/>
    <property type="evidence" value="ECO:0007669"/>
    <property type="project" value="InterPro"/>
</dbReference>
<dbReference type="PRINTS" id="PR00385">
    <property type="entry name" value="P450"/>
</dbReference>
<organism evidence="7 8">
    <name type="scientific">Phialemonium atrogriseum</name>
    <dbReference type="NCBI Taxonomy" id="1093897"/>
    <lineage>
        <taxon>Eukaryota</taxon>
        <taxon>Fungi</taxon>
        <taxon>Dikarya</taxon>
        <taxon>Ascomycota</taxon>
        <taxon>Pezizomycotina</taxon>
        <taxon>Sordariomycetes</taxon>
        <taxon>Sordariomycetidae</taxon>
        <taxon>Cephalothecales</taxon>
        <taxon>Cephalothecaceae</taxon>
        <taxon>Phialemonium</taxon>
    </lineage>
</organism>
<accession>A0AAJ0BP83</accession>
<keyword evidence="2 6" id="KW-0479">Metal-binding</keyword>
<evidence type="ECO:0000256" key="1">
    <source>
        <dbReference type="ARBA" id="ARBA00010617"/>
    </source>
</evidence>
<keyword evidence="8" id="KW-1185">Reference proteome</keyword>
<dbReference type="CDD" id="cd11065">
    <property type="entry name" value="CYP64-like"/>
    <property type="match status" value="1"/>
</dbReference>
<dbReference type="InterPro" id="IPR036396">
    <property type="entry name" value="Cyt_P450_sf"/>
</dbReference>
<dbReference type="SUPFAM" id="SSF48264">
    <property type="entry name" value="Cytochrome P450"/>
    <property type="match status" value="1"/>
</dbReference>
<reference evidence="7" key="1">
    <citation type="submission" date="2023-06" db="EMBL/GenBank/DDBJ databases">
        <title>Genome-scale phylogeny and comparative genomics of the fungal order Sordariales.</title>
        <authorList>
            <consortium name="Lawrence Berkeley National Laboratory"/>
            <person name="Hensen N."/>
            <person name="Bonometti L."/>
            <person name="Westerberg I."/>
            <person name="Brannstrom I.O."/>
            <person name="Guillou S."/>
            <person name="Cros-Aarteil S."/>
            <person name="Calhoun S."/>
            <person name="Haridas S."/>
            <person name="Kuo A."/>
            <person name="Mondo S."/>
            <person name="Pangilinan J."/>
            <person name="Riley R."/>
            <person name="Labutti K."/>
            <person name="Andreopoulos B."/>
            <person name="Lipzen A."/>
            <person name="Chen C."/>
            <person name="Yanf M."/>
            <person name="Daum C."/>
            <person name="Ng V."/>
            <person name="Clum A."/>
            <person name="Steindorff A."/>
            <person name="Ohm R."/>
            <person name="Martin F."/>
            <person name="Silar P."/>
            <person name="Natvig D."/>
            <person name="Lalanne C."/>
            <person name="Gautier V."/>
            <person name="Ament-Velasquez S.L."/>
            <person name="Kruys A."/>
            <person name="Hutchinson M.I."/>
            <person name="Powell A.J."/>
            <person name="Barry K."/>
            <person name="Miller A.N."/>
            <person name="Grigoriev I.V."/>
            <person name="Debuchy R."/>
            <person name="Gladieux P."/>
            <person name="Thoren M.H."/>
            <person name="Johannesson H."/>
        </authorList>
    </citation>
    <scope>NUCLEOTIDE SEQUENCE</scope>
    <source>
        <strain evidence="7">8032-3</strain>
    </source>
</reference>
<evidence type="ECO:0000256" key="2">
    <source>
        <dbReference type="ARBA" id="ARBA00022723"/>
    </source>
</evidence>
<feature type="binding site" description="axial binding residue" evidence="6">
    <location>
        <position position="451"/>
    </location>
    <ligand>
        <name>heme</name>
        <dbReference type="ChEBI" id="CHEBI:30413"/>
    </ligand>
    <ligandPart>
        <name>Fe</name>
        <dbReference type="ChEBI" id="CHEBI:18248"/>
    </ligandPart>
</feature>
<comment type="cofactor">
    <cofactor evidence="6">
        <name>heme</name>
        <dbReference type="ChEBI" id="CHEBI:30413"/>
    </cofactor>
</comment>
<keyword evidence="5" id="KW-0503">Monooxygenase</keyword>
<evidence type="ECO:0000313" key="7">
    <source>
        <dbReference type="EMBL" id="KAK1761945.1"/>
    </source>
</evidence>
<evidence type="ECO:0000313" key="8">
    <source>
        <dbReference type="Proteomes" id="UP001244011"/>
    </source>
</evidence>
<dbReference type="Proteomes" id="UP001244011">
    <property type="component" value="Unassembled WGS sequence"/>
</dbReference>